<keyword evidence="2" id="KW-1185">Reference proteome</keyword>
<dbReference type="AlphaFoldDB" id="A0A5A5THR7"/>
<comment type="caution">
    <text evidence="1">The sequence shown here is derived from an EMBL/GenBank/DDBJ whole genome shotgun (WGS) entry which is preliminary data.</text>
</comment>
<dbReference type="InterPro" id="IPR023393">
    <property type="entry name" value="START-like_dom_sf"/>
</dbReference>
<protein>
    <recommendedName>
        <fullName evidence="3">Polyketide cyclase</fullName>
    </recommendedName>
</protein>
<dbReference type="RefSeq" id="WP_172632386.1">
    <property type="nucleotide sequence ID" value="NZ_BIXY01000095.1"/>
</dbReference>
<sequence length="158" mass="18053">MRQNHFETVALIDARPEAVYAALADYQHAHAQLLPRAYLSDLVVEEGGQGEGTMIRYRMRIFGFTRTIRARVHEPEPGRILVERDITSTRVTTFAVTPANNGQQAHVQIAAHWEPAYTPWGALEQAFYPTLLQHIFTQQLDLLAKFVGHQQRRHQTNP</sequence>
<dbReference type="EMBL" id="BIXY01000095">
    <property type="protein sequence ID" value="GCF11130.1"/>
    <property type="molecule type" value="Genomic_DNA"/>
</dbReference>
<gene>
    <name evidence="1" type="ORF">KDI_46940</name>
</gene>
<evidence type="ECO:0000313" key="2">
    <source>
        <dbReference type="Proteomes" id="UP000322530"/>
    </source>
</evidence>
<dbReference type="Gene3D" id="3.30.530.20">
    <property type="match status" value="1"/>
</dbReference>
<dbReference type="Proteomes" id="UP000322530">
    <property type="component" value="Unassembled WGS sequence"/>
</dbReference>
<accession>A0A5A5THR7</accession>
<reference evidence="1 2" key="1">
    <citation type="submission" date="2019-01" db="EMBL/GenBank/DDBJ databases">
        <title>Draft genome sequence of Dictyobacter sp. Uno17.</title>
        <authorList>
            <person name="Wang C.M."/>
            <person name="Zheng Y."/>
            <person name="Sakai Y."/>
            <person name="Abe K."/>
            <person name="Yokota A."/>
            <person name="Yabe S."/>
        </authorList>
    </citation>
    <scope>NUCLEOTIDE SEQUENCE [LARGE SCALE GENOMIC DNA]</scope>
    <source>
        <strain evidence="1 2">Uno17</strain>
    </source>
</reference>
<evidence type="ECO:0000313" key="1">
    <source>
        <dbReference type="EMBL" id="GCF11130.1"/>
    </source>
</evidence>
<name>A0A5A5THR7_9CHLR</name>
<dbReference type="Pfam" id="PF10604">
    <property type="entry name" value="Polyketide_cyc2"/>
    <property type="match status" value="1"/>
</dbReference>
<organism evidence="1 2">
    <name type="scientific">Dictyobacter arantiisoli</name>
    <dbReference type="NCBI Taxonomy" id="2014874"/>
    <lineage>
        <taxon>Bacteria</taxon>
        <taxon>Bacillati</taxon>
        <taxon>Chloroflexota</taxon>
        <taxon>Ktedonobacteria</taxon>
        <taxon>Ktedonobacterales</taxon>
        <taxon>Dictyobacteraceae</taxon>
        <taxon>Dictyobacter</taxon>
    </lineage>
</organism>
<dbReference type="InterPro" id="IPR019587">
    <property type="entry name" value="Polyketide_cyclase/dehydratase"/>
</dbReference>
<dbReference type="SUPFAM" id="SSF55961">
    <property type="entry name" value="Bet v1-like"/>
    <property type="match status" value="1"/>
</dbReference>
<evidence type="ECO:0008006" key="3">
    <source>
        <dbReference type="Google" id="ProtNLM"/>
    </source>
</evidence>
<proteinExistence type="predicted"/>